<feature type="transmembrane region" description="Helical" evidence="1">
    <location>
        <begin position="96"/>
        <end position="112"/>
    </location>
</feature>
<dbReference type="Pfam" id="PF00487">
    <property type="entry name" value="FA_desaturase"/>
    <property type="match status" value="1"/>
</dbReference>
<feature type="transmembrane region" description="Helical" evidence="1">
    <location>
        <begin position="229"/>
        <end position="249"/>
    </location>
</feature>
<feature type="transmembrane region" description="Helical" evidence="1">
    <location>
        <begin position="33"/>
        <end position="50"/>
    </location>
</feature>
<accession>A0A8T7M250</accession>
<proteinExistence type="predicted"/>
<dbReference type="EMBL" id="JACATZ010000001">
    <property type="protein sequence ID" value="NWJ44335.1"/>
    <property type="molecule type" value="Genomic_DNA"/>
</dbReference>
<evidence type="ECO:0000313" key="6">
    <source>
        <dbReference type="Proteomes" id="UP001431572"/>
    </source>
</evidence>
<dbReference type="PANTHER" id="PTHR19353:SF73">
    <property type="entry name" value="FATTY ACID DESATURASE"/>
    <property type="match status" value="1"/>
</dbReference>
<dbReference type="Proteomes" id="UP000521676">
    <property type="component" value="Unassembled WGS sequence"/>
</dbReference>
<dbReference type="InterPro" id="IPR005804">
    <property type="entry name" value="FA_desaturase_dom"/>
</dbReference>
<dbReference type="PANTHER" id="PTHR19353">
    <property type="entry name" value="FATTY ACID DESATURASE 2"/>
    <property type="match status" value="1"/>
</dbReference>
<organism evidence="3 5">
    <name type="scientific">Candidatus Chlorohelix allophototropha</name>
    <dbReference type="NCBI Taxonomy" id="3003348"/>
    <lineage>
        <taxon>Bacteria</taxon>
        <taxon>Bacillati</taxon>
        <taxon>Chloroflexota</taxon>
        <taxon>Chloroflexia</taxon>
        <taxon>Candidatus Chloroheliales</taxon>
        <taxon>Candidatus Chloroheliaceae</taxon>
        <taxon>Candidatus Chlorohelix</taxon>
    </lineage>
</organism>
<evidence type="ECO:0000259" key="2">
    <source>
        <dbReference type="Pfam" id="PF00487"/>
    </source>
</evidence>
<dbReference type="GO" id="GO:0016717">
    <property type="term" value="F:oxidoreductase activity, acting on paired donors, with oxidation of a pair of donors resulting in the reduction of molecular oxygen to two molecules of water"/>
    <property type="evidence" value="ECO:0007669"/>
    <property type="project" value="TreeGrafter"/>
</dbReference>
<keyword evidence="1" id="KW-0812">Transmembrane</keyword>
<feature type="domain" description="Fatty acid desaturase" evidence="2">
    <location>
        <begin position="59"/>
        <end position="312"/>
    </location>
</feature>
<dbReference type="GO" id="GO:0016020">
    <property type="term" value="C:membrane"/>
    <property type="evidence" value="ECO:0007669"/>
    <property type="project" value="TreeGrafter"/>
</dbReference>
<evidence type="ECO:0000313" key="5">
    <source>
        <dbReference type="Proteomes" id="UP000521676"/>
    </source>
</evidence>
<dbReference type="InterPro" id="IPR012171">
    <property type="entry name" value="Fatty_acid_desaturase"/>
</dbReference>
<reference evidence="4" key="2">
    <citation type="journal article" date="2024" name="Nature">
        <title>Anoxygenic phototroph of the Chloroflexota uses a type I reaction centre.</title>
        <authorList>
            <person name="Tsuji J.M."/>
            <person name="Shaw N.A."/>
            <person name="Nagashima S."/>
            <person name="Venkiteswaran J.J."/>
            <person name="Schiff S.L."/>
            <person name="Watanabe T."/>
            <person name="Fukui M."/>
            <person name="Hanada S."/>
            <person name="Tank M."/>
            <person name="Neufeld J.D."/>
        </authorList>
    </citation>
    <scope>NUCLEOTIDE SEQUENCE</scope>
    <source>
        <strain evidence="4">L227-S17</strain>
    </source>
</reference>
<feature type="transmembrane region" description="Helical" evidence="1">
    <location>
        <begin position="204"/>
        <end position="223"/>
    </location>
</feature>
<keyword evidence="6" id="KW-1185">Reference proteome</keyword>
<evidence type="ECO:0000313" key="4">
    <source>
        <dbReference type="EMBL" id="WJW66229.1"/>
    </source>
</evidence>
<evidence type="ECO:0000313" key="3">
    <source>
        <dbReference type="EMBL" id="NWJ44335.1"/>
    </source>
</evidence>
<dbReference type="RefSeq" id="WP_341468111.1">
    <property type="nucleotide sequence ID" value="NZ_CP128399.1"/>
</dbReference>
<evidence type="ECO:0000256" key="1">
    <source>
        <dbReference type="SAM" id="Phobius"/>
    </source>
</evidence>
<keyword evidence="1" id="KW-0472">Membrane</keyword>
<keyword evidence="1" id="KW-1133">Transmembrane helix</keyword>
<gene>
    <name evidence="3" type="ORF">HXX08_00505</name>
    <name evidence="4" type="ORF">OZ401_002020</name>
</gene>
<dbReference type="EC" id="1.14.19.-" evidence="4"/>
<keyword evidence="4" id="KW-0560">Oxidoreductase</keyword>
<feature type="transmembrane region" description="Helical" evidence="1">
    <location>
        <begin position="56"/>
        <end position="76"/>
    </location>
</feature>
<reference evidence="3 5" key="1">
    <citation type="submission" date="2020-06" db="EMBL/GenBank/DDBJ databases">
        <title>Anoxygenic phototrophic Chloroflexota member uses a Type I reaction center.</title>
        <authorList>
            <person name="Tsuji J.M."/>
            <person name="Shaw N.A."/>
            <person name="Nagashima S."/>
            <person name="Venkiteswaran J."/>
            <person name="Schiff S.L."/>
            <person name="Hanada S."/>
            <person name="Tank M."/>
            <person name="Neufeld J.D."/>
        </authorList>
    </citation>
    <scope>NUCLEOTIDE SEQUENCE [LARGE SCALE GENOMIC DNA]</scope>
    <source>
        <strain evidence="3">L227-S17</strain>
    </source>
</reference>
<dbReference type="EMBL" id="CP128399">
    <property type="protein sequence ID" value="WJW66229.1"/>
    <property type="molecule type" value="Genomic_DNA"/>
</dbReference>
<sequence length="351" mass="41342">MAYLDIQTNTTNQAIDWRELITAYRHPNLRSSLWQFINSFFPFIFLWYLMYLSQAYSYWITLALSPLAAGFLIRIFIIFHDCGHHSFFKAKKANDILGSICGLLCLTPYYHWRYFHALHHATVGNLGKRVEGELLPLSIKKFTQNNGDVLTLTVNEYIQLSSREQLIYRTYRNPFLLLLIMPLILFVVLHRFPNPRAARRERYSVYWTNLALLGITLLLGFSIGFLPLLLIELPLMLCASIMGVWLFYIQHQFEATYWEQGVKWNFMRAALKGSSYYKLPILLQWFTGNIGFHHIHHLSPLIPNYNLQKCHDSNSLFRQTEILTLRKGLKSIFLRLWDEERQIMVGFDFGK</sequence>
<dbReference type="GO" id="GO:0006629">
    <property type="term" value="P:lipid metabolic process"/>
    <property type="evidence" value="ECO:0007669"/>
    <property type="project" value="InterPro"/>
</dbReference>
<feature type="transmembrane region" description="Helical" evidence="1">
    <location>
        <begin position="175"/>
        <end position="192"/>
    </location>
</feature>
<protein>
    <submittedName>
        <fullName evidence="3">Fatty acid desaturase</fullName>
        <ecNumber evidence="4">1.14.19.-</ecNumber>
    </submittedName>
</protein>
<dbReference type="AlphaFoldDB" id="A0A8T7M250"/>
<dbReference type="Proteomes" id="UP001431572">
    <property type="component" value="Chromosome 1"/>
</dbReference>
<name>A0A8T7M250_9CHLR</name>